<dbReference type="EMBL" id="JBBPHU010000022">
    <property type="protein sequence ID" value="KAK7508970.1"/>
    <property type="molecule type" value="Genomic_DNA"/>
</dbReference>
<comment type="caution">
    <text evidence="2">The sequence shown here is derived from an EMBL/GenBank/DDBJ whole genome shotgun (WGS) entry which is preliminary data.</text>
</comment>
<accession>A0ABR1K8A4</accession>
<evidence type="ECO:0000256" key="1">
    <source>
        <dbReference type="SAM" id="MobiDB-lite"/>
    </source>
</evidence>
<evidence type="ECO:0008006" key="4">
    <source>
        <dbReference type="Google" id="ProtNLM"/>
    </source>
</evidence>
<feature type="region of interest" description="Disordered" evidence="1">
    <location>
        <begin position="111"/>
        <end position="140"/>
    </location>
</feature>
<feature type="compositionally biased region" description="Basic residues" evidence="1">
    <location>
        <begin position="112"/>
        <end position="124"/>
    </location>
</feature>
<proteinExistence type="predicted"/>
<organism evidence="2 3">
    <name type="scientific">Phyllosticta citriasiana</name>
    <dbReference type="NCBI Taxonomy" id="595635"/>
    <lineage>
        <taxon>Eukaryota</taxon>
        <taxon>Fungi</taxon>
        <taxon>Dikarya</taxon>
        <taxon>Ascomycota</taxon>
        <taxon>Pezizomycotina</taxon>
        <taxon>Dothideomycetes</taxon>
        <taxon>Dothideomycetes incertae sedis</taxon>
        <taxon>Botryosphaeriales</taxon>
        <taxon>Phyllostictaceae</taxon>
        <taxon>Phyllosticta</taxon>
    </lineage>
</organism>
<keyword evidence="3" id="KW-1185">Reference proteome</keyword>
<gene>
    <name evidence="2" type="ORF">IWZ03DRAFT_122300</name>
</gene>
<reference evidence="2 3" key="1">
    <citation type="submission" date="2024-04" db="EMBL/GenBank/DDBJ databases">
        <title>Phyllosticta paracitricarpa is synonymous to the EU quarantine fungus P. citricarpa based on phylogenomic analyses.</title>
        <authorList>
            <consortium name="Lawrence Berkeley National Laboratory"/>
            <person name="Van Ingen-Buijs V.A."/>
            <person name="Van Westerhoven A.C."/>
            <person name="Haridas S."/>
            <person name="Skiadas P."/>
            <person name="Martin F."/>
            <person name="Groenewald J.Z."/>
            <person name="Crous P.W."/>
            <person name="Seidl M.F."/>
        </authorList>
    </citation>
    <scope>NUCLEOTIDE SEQUENCE [LARGE SCALE GENOMIC DNA]</scope>
    <source>
        <strain evidence="2 3">CBS 123371</strain>
    </source>
</reference>
<dbReference type="Proteomes" id="UP001363622">
    <property type="component" value="Unassembled WGS sequence"/>
</dbReference>
<protein>
    <recommendedName>
        <fullName evidence="4">Secreted protein</fullName>
    </recommendedName>
</protein>
<evidence type="ECO:0000313" key="3">
    <source>
        <dbReference type="Proteomes" id="UP001363622"/>
    </source>
</evidence>
<evidence type="ECO:0000313" key="2">
    <source>
        <dbReference type="EMBL" id="KAK7508970.1"/>
    </source>
</evidence>
<name>A0ABR1K8A4_9PEZI</name>
<sequence length="158" mass="18088">MPRPICRHRLLASVTERLPARNVVPFFFFFFFPSWAPTTLRSGQVCFTSAALFSTSFQHSNFCFVQTPNTSTNDSRFQWVDRLVSAVLLLTDISPQKPSLANNVHTWGPQPRRLRCRGTTKQRTQRQGPDTPLRPAGSALLDPEHPKIFKWNPFCIMP</sequence>